<dbReference type="InterPro" id="IPR036779">
    <property type="entry name" value="LysM_dom_sf"/>
</dbReference>
<keyword evidence="3" id="KW-0732">Signal</keyword>
<feature type="region of interest" description="Disordered" evidence="2">
    <location>
        <begin position="449"/>
        <end position="469"/>
    </location>
</feature>
<evidence type="ECO:0000313" key="6">
    <source>
        <dbReference type="Proteomes" id="UP001317822"/>
    </source>
</evidence>
<name>A0ABN6UJ32_9GAMM</name>
<dbReference type="Gene3D" id="1.10.530.10">
    <property type="match status" value="1"/>
</dbReference>
<dbReference type="SUPFAM" id="SSF54106">
    <property type="entry name" value="LysM domain"/>
    <property type="match status" value="1"/>
</dbReference>
<dbReference type="RefSeq" id="WP_281781546.1">
    <property type="nucleotide sequence ID" value="NZ_AP027041.1"/>
</dbReference>
<evidence type="ECO:0000259" key="4">
    <source>
        <dbReference type="PROSITE" id="PS51782"/>
    </source>
</evidence>
<dbReference type="SUPFAM" id="SSF53955">
    <property type="entry name" value="Lysozyme-like"/>
    <property type="match status" value="1"/>
</dbReference>
<dbReference type="PANTHER" id="PTHR37423">
    <property type="entry name" value="SOLUBLE LYTIC MUREIN TRANSGLYCOSYLASE-RELATED"/>
    <property type="match status" value="1"/>
</dbReference>
<gene>
    <name evidence="5" type="ORF">LA521A_13380</name>
</gene>
<dbReference type="EMBL" id="AP027041">
    <property type="protein sequence ID" value="BDU16137.1"/>
    <property type="molecule type" value="Genomic_DNA"/>
</dbReference>
<dbReference type="InterPro" id="IPR018392">
    <property type="entry name" value="LysM"/>
</dbReference>
<sequence>MHVIARSSAALLALALLAAMPQAHALSKRDQAAVDALNTRMQAAETRYRAGLVKIGNADPAGRTEVDAALEDMEDVMAACVKQKGCSPTTMLAAYKRLLKQNADVASGDEVPEDNDDENIAGTIAADVPEAARAAALLSADGQQFVKMVQYNPAVQAGIRRWLTDMRPSLIDTFENYQYLRQTMWPQFQRAGLPEALLFGVMAKESNGRVHSTSRAGAAGPMQFMYATGRRFGLGDDGTGFDTRYDARASAAAAAEYFNERLGTLNRSIELSLAAYNGGEGRAQRVFNSSGGGNFWDESVYNQFPAETRDYVPMVIAAAWLFLHPKEYGLTMPRVDARPAALRLVKPSSIYELTICLGNGGTREGFMRALRNLNPRYQADQYLPTGTTLAATTKIAGLYGRYCTQGQRAELAHTLVMSDASRAIVRTGPVTPVQAEDAVYEAESAGIGSASATPAPVRSKPSKPAKPSTYTVKRGETLTAIAQKFQCDTGDLARANKLKAPRFAIKPGQKLKLDACEG</sequence>
<evidence type="ECO:0000256" key="3">
    <source>
        <dbReference type="SAM" id="SignalP"/>
    </source>
</evidence>
<reference evidence="5 6" key="1">
    <citation type="journal article" date="2023" name="Int. J. Syst. Evol. Microbiol.">
        <title>Physiological and genomic analyses of cobalamin (vitamin B12)-auxotrophy of Lysobacter auxotrophicus sp. nov., a methionine-auxotrophic chitinolytic bacterium isolated from chitin-treated soil.</title>
        <authorList>
            <person name="Saito A."/>
            <person name="Dohra H."/>
            <person name="Hamada M."/>
            <person name="Moriuchi R."/>
            <person name="Kotsuchibashi Y."/>
            <person name="Mori K."/>
        </authorList>
    </citation>
    <scope>NUCLEOTIDE SEQUENCE [LARGE SCALE GENOMIC DNA]</scope>
    <source>
        <strain evidence="5 6">5-21a</strain>
    </source>
</reference>
<dbReference type="SMART" id="SM00257">
    <property type="entry name" value="LysM"/>
    <property type="match status" value="1"/>
</dbReference>
<proteinExistence type="inferred from homology"/>
<feature type="signal peptide" evidence="3">
    <location>
        <begin position="1"/>
        <end position="25"/>
    </location>
</feature>
<evidence type="ECO:0000256" key="2">
    <source>
        <dbReference type="SAM" id="MobiDB-lite"/>
    </source>
</evidence>
<organism evidence="5 6">
    <name type="scientific">Lysobacter auxotrophicus</name>
    <dbReference type="NCBI Taxonomy" id="2992573"/>
    <lineage>
        <taxon>Bacteria</taxon>
        <taxon>Pseudomonadati</taxon>
        <taxon>Pseudomonadota</taxon>
        <taxon>Gammaproteobacteria</taxon>
        <taxon>Lysobacterales</taxon>
        <taxon>Lysobacteraceae</taxon>
        <taxon>Lysobacter</taxon>
    </lineage>
</organism>
<dbReference type="Pfam" id="PF01464">
    <property type="entry name" value="SLT"/>
    <property type="match status" value="1"/>
</dbReference>
<evidence type="ECO:0000256" key="1">
    <source>
        <dbReference type="ARBA" id="ARBA00007734"/>
    </source>
</evidence>
<dbReference type="InterPro" id="IPR008258">
    <property type="entry name" value="Transglycosylase_SLT_dom_1"/>
</dbReference>
<dbReference type="PROSITE" id="PS51782">
    <property type="entry name" value="LYSM"/>
    <property type="match status" value="1"/>
</dbReference>
<protein>
    <submittedName>
        <fullName evidence="5">Transglycosylase SLT domain-containing protein</fullName>
    </submittedName>
</protein>
<feature type="domain" description="LysM" evidence="4">
    <location>
        <begin position="468"/>
        <end position="513"/>
    </location>
</feature>
<feature type="chain" id="PRO_5047436718" evidence="3">
    <location>
        <begin position="26"/>
        <end position="518"/>
    </location>
</feature>
<keyword evidence="6" id="KW-1185">Reference proteome</keyword>
<evidence type="ECO:0000313" key="5">
    <source>
        <dbReference type="EMBL" id="BDU16137.1"/>
    </source>
</evidence>
<dbReference type="Gene3D" id="3.10.350.10">
    <property type="entry name" value="LysM domain"/>
    <property type="match status" value="1"/>
</dbReference>
<dbReference type="InterPro" id="IPR023346">
    <property type="entry name" value="Lysozyme-like_dom_sf"/>
</dbReference>
<accession>A0ABN6UJ32</accession>
<dbReference type="Proteomes" id="UP001317822">
    <property type="component" value="Chromosome"/>
</dbReference>
<dbReference type="CDD" id="cd00118">
    <property type="entry name" value="LysM"/>
    <property type="match status" value="1"/>
</dbReference>
<dbReference type="Pfam" id="PF01476">
    <property type="entry name" value="LysM"/>
    <property type="match status" value="1"/>
</dbReference>
<dbReference type="PANTHER" id="PTHR37423:SF2">
    <property type="entry name" value="MEMBRANE-BOUND LYTIC MUREIN TRANSGLYCOSYLASE C"/>
    <property type="match status" value="1"/>
</dbReference>
<comment type="similarity">
    <text evidence="1">Belongs to the transglycosylase Slt family.</text>
</comment>